<dbReference type="PROSITE" id="PS00194">
    <property type="entry name" value="THIOREDOXIN_1"/>
    <property type="match status" value="2"/>
</dbReference>
<dbReference type="InterPro" id="IPR013083">
    <property type="entry name" value="Znf_RING/FYVE/PHD"/>
</dbReference>
<feature type="disulfide bond" description="Redox-active" evidence="11">
    <location>
        <begin position="392"/>
        <end position="395"/>
    </location>
</feature>
<name>A0AA36I3B2_9DINO</name>
<evidence type="ECO:0000313" key="17">
    <source>
        <dbReference type="EMBL" id="CAJ1380195.1"/>
    </source>
</evidence>
<evidence type="ECO:0000256" key="9">
    <source>
        <dbReference type="ARBA" id="ARBA00023235"/>
    </source>
</evidence>
<comment type="caution">
    <text evidence="17">The sequence shown here is derived from an EMBL/GenBank/DDBJ whole genome shotgun (WGS) entry which is preliminary data.</text>
</comment>
<proteinExistence type="inferred from homology"/>
<evidence type="ECO:0000256" key="3">
    <source>
        <dbReference type="ARBA" id="ARBA00006347"/>
    </source>
</evidence>
<gene>
    <name evidence="17" type="ORF">EVOR1521_LOCUS8205</name>
</gene>
<evidence type="ECO:0000256" key="11">
    <source>
        <dbReference type="PIRSR" id="PIRSR605792-51"/>
    </source>
</evidence>
<evidence type="ECO:0000313" key="18">
    <source>
        <dbReference type="Proteomes" id="UP001178507"/>
    </source>
</evidence>
<evidence type="ECO:0000256" key="13">
    <source>
        <dbReference type="RuleBase" id="RU361130"/>
    </source>
</evidence>
<keyword evidence="10 11" id="KW-0676">Redox-active center</keyword>
<dbReference type="NCBIfam" id="TIGR01126">
    <property type="entry name" value="pdi_dom"/>
    <property type="match status" value="2"/>
</dbReference>
<dbReference type="InterPro" id="IPR005792">
    <property type="entry name" value="Prot_disulphide_isomerase"/>
</dbReference>
<keyword evidence="18" id="KW-1185">Reference proteome</keyword>
<comment type="catalytic activity">
    <reaction evidence="1 13">
        <text>Catalyzes the rearrangement of -S-S- bonds in proteins.</text>
        <dbReference type="EC" id="5.3.4.1"/>
    </reaction>
</comment>
<accession>A0AA36I3B2</accession>
<dbReference type="CDD" id="cd02961">
    <property type="entry name" value="PDI_a_family"/>
    <property type="match status" value="1"/>
</dbReference>
<dbReference type="Gene3D" id="3.40.30.10">
    <property type="entry name" value="Glutaredoxin"/>
    <property type="match status" value="4"/>
</dbReference>
<dbReference type="Pfam" id="PF00085">
    <property type="entry name" value="Thioredoxin"/>
    <property type="match status" value="2"/>
</dbReference>
<dbReference type="Pfam" id="PF13848">
    <property type="entry name" value="Thioredoxin_6"/>
    <property type="match status" value="1"/>
</dbReference>
<keyword evidence="14" id="KW-0175">Coiled coil</keyword>
<evidence type="ECO:0000256" key="8">
    <source>
        <dbReference type="ARBA" id="ARBA00023157"/>
    </source>
</evidence>
<dbReference type="GO" id="GO:0003756">
    <property type="term" value="F:protein disulfide isomerase activity"/>
    <property type="evidence" value="ECO:0007669"/>
    <property type="project" value="UniProtKB-EC"/>
</dbReference>
<dbReference type="InterPro" id="IPR036249">
    <property type="entry name" value="Thioredoxin-like_sf"/>
</dbReference>
<evidence type="ECO:0000256" key="14">
    <source>
        <dbReference type="SAM" id="Coils"/>
    </source>
</evidence>
<evidence type="ECO:0000256" key="15">
    <source>
        <dbReference type="SAM" id="MobiDB-lite"/>
    </source>
</evidence>
<dbReference type="CDD" id="cd02981">
    <property type="entry name" value="PDI_b_family"/>
    <property type="match status" value="1"/>
</dbReference>
<dbReference type="InterPro" id="IPR013766">
    <property type="entry name" value="Thioredoxin_domain"/>
</dbReference>
<reference evidence="17" key="1">
    <citation type="submission" date="2023-08" db="EMBL/GenBank/DDBJ databases">
        <authorList>
            <person name="Chen Y."/>
            <person name="Shah S."/>
            <person name="Dougan E. K."/>
            <person name="Thang M."/>
            <person name="Chan C."/>
        </authorList>
    </citation>
    <scope>NUCLEOTIDE SEQUENCE</scope>
</reference>
<dbReference type="InterPro" id="IPR005788">
    <property type="entry name" value="PDI_thioredoxin-like_dom"/>
</dbReference>
<dbReference type="EMBL" id="CAUJNA010000691">
    <property type="protein sequence ID" value="CAJ1380195.1"/>
    <property type="molecule type" value="Genomic_DNA"/>
</dbReference>
<dbReference type="PANTHER" id="PTHR18929">
    <property type="entry name" value="PROTEIN DISULFIDE ISOMERASE"/>
    <property type="match status" value="1"/>
</dbReference>
<keyword evidence="8 11" id="KW-1015">Disulfide bond</keyword>
<dbReference type="EC" id="5.3.4.1" evidence="4 13"/>
<evidence type="ECO:0000256" key="10">
    <source>
        <dbReference type="ARBA" id="ARBA00023284"/>
    </source>
</evidence>
<organism evidence="17 18">
    <name type="scientific">Effrenium voratum</name>
    <dbReference type="NCBI Taxonomy" id="2562239"/>
    <lineage>
        <taxon>Eukaryota</taxon>
        <taxon>Sar</taxon>
        <taxon>Alveolata</taxon>
        <taxon>Dinophyceae</taxon>
        <taxon>Suessiales</taxon>
        <taxon>Symbiodiniaceae</taxon>
        <taxon>Effrenium</taxon>
    </lineage>
</organism>
<dbReference type="CDD" id="cd02995">
    <property type="entry name" value="PDI_a_PDI_a'_C"/>
    <property type="match status" value="1"/>
</dbReference>
<feature type="disulfide bond" description="Redox-active" evidence="11">
    <location>
        <begin position="56"/>
        <end position="59"/>
    </location>
</feature>
<dbReference type="GO" id="GO:0034976">
    <property type="term" value="P:response to endoplasmic reticulum stress"/>
    <property type="evidence" value="ECO:0007669"/>
    <property type="project" value="TreeGrafter"/>
</dbReference>
<evidence type="ECO:0000256" key="1">
    <source>
        <dbReference type="ARBA" id="ARBA00001182"/>
    </source>
</evidence>
<dbReference type="Proteomes" id="UP001178507">
    <property type="component" value="Unassembled WGS sequence"/>
</dbReference>
<feature type="domain" description="Thioredoxin" evidence="16">
    <location>
        <begin position="12"/>
        <end position="148"/>
    </location>
</feature>
<feature type="domain" description="Thioredoxin" evidence="16">
    <location>
        <begin position="356"/>
        <end position="470"/>
    </location>
</feature>
<feature type="compositionally biased region" description="Basic and acidic residues" evidence="15">
    <location>
        <begin position="449"/>
        <end position="458"/>
    </location>
</feature>
<feature type="chain" id="PRO_5041487095" description="Protein disulfide-isomerase" evidence="13">
    <location>
        <begin position="19"/>
        <end position="932"/>
    </location>
</feature>
<keyword evidence="7" id="KW-0256">Endoplasmic reticulum</keyword>
<dbReference type="InterPro" id="IPR017937">
    <property type="entry name" value="Thioredoxin_CS"/>
</dbReference>
<dbReference type="PROSITE" id="PS51352">
    <property type="entry name" value="THIOREDOXIN_2"/>
    <property type="match status" value="2"/>
</dbReference>
<dbReference type="GO" id="GO:0005788">
    <property type="term" value="C:endoplasmic reticulum lumen"/>
    <property type="evidence" value="ECO:0007669"/>
    <property type="project" value="UniProtKB-SubCell"/>
</dbReference>
<evidence type="ECO:0000256" key="7">
    <source>
        <dbReference type="ARBA" id="ARBA00022824"/>
    </source>
</evidence>
<dbReference type="AlphaFoldDB" id="A0AA36I3B2"/>
<feature type="coiled-coil region" evidence="14">
    <location>
        <begin position="678"/>
        <end position="758"/>
    </location>
</feature>
<keyword evidence="9 13" id="KW-0413">Isomerase</keyword>
<feature type="region of interest" description="Disordered" evidence="15">
    <location>
        <begin position="449"/>
        <end position="470"/>
    </location>
</feature>
<evidence type="ECO:0000256" key="5">
    <source>
        <dbReference type="ARBA" id="ARBA00022729"/>
    </source>
</evidence>
<dbReference type="PRINTS" id="PR00421">
    <property type="entry name" value="THIOREDOXIN"/>
</dbReference>
<dbReference type="GO" id="GO:0006457">
    <property type="term" value="P:protein folding"/>
    <property type="evidence" value="ECO:0007669"/>
    <property type="project" value="TreeGrafter"/>
</dbReference>
<sequence>MWSRRWPWGVLLLLRCLAEEAEFVEEEGVLVLTEKNFEVAIKSHPYILVQFFAPWCGHCKQFAPEYAKAAQQLKQTNQPIRLAKVDATAEVKLAEDHGVRGYPTIRLFIDGRDQEYTGGRTEQSIVTWVLKKAGPPALELETVEAAEAFEKENRLAVFCFCDPAARAAFEQAARQIEDVMFAYSTAPEVAAKHEASMPSVKMFFPHDEQSALFTGDLNSAQDIEAFVKAHRHPMVTDFSGETAAELFSDGRPILFLFRDKDPKGEAAEKALRAAAGQLQRRLLVALSGSSEPMDQRLMDYVSVDVEELPTARLVTDPQGAMAKYRLSGEITEAALLSFVQDFEAGRLEKYLKSEPVPASQPGPVYTLVQSTFDSIVKDPTKDVLVEFYAPWCGHCKKLEPVYNAVAQKLQGVSSITIAKIDATANDVDGVDIEGFPTIKFWRADSKEEPLDYDGDRDVAPPARKVPEMSGGDASTYNRFTFCSEAAALRTLRLESVGADGIAEQTDSALSGSIPAREAVPTMNVGQSFASPGSAEQDWRQHILHEGCAWFIPETPVDPCVQQSTGWQPPEALIRGAAKKRENPRCPIWRQAYNGYAPAPVRATSMEVMTEAASGYCGHCFCIGCFGCSLSSSFSCPTCRKPVVDLVRQFTVEQIAAHIPLLKDLALQLGVFSAQSQLELDASRRLGALEQELQKERQRAKYLEQRLLVQERKLQEQIQQCQDLQRAWELESQEAMRQNQELQEEVSFLRESNEKTQEALRCAKLLENAIVNIMEHMHSMMRLVIGSGWQELCVPLQEAQVQELLGLSPSSAFAEFGIIRDCLHAGQECMGNMSLGISSDWRFKLEYYGSSQHVFNELEMEGTVQLEGSQLTLLGTRSASSCHDGQDSEVQKTALPPLRGLLCSREGSTWIVVFDFTACAQISIFNSTETSSC</sequence>
<dbReference type="Gene3D" id="3.30.40.10">
    <property type="entry name" value="Zinc/RING finger domain, C3HC4 (zinc finger)"/>
    <property type="match status" value="1"/>
</dbReference>
<evidence type="ECO:0000256" key="4">
    <source>
        <dbReference type="ARBA" id="ARBA00012723"/>
    </source>
</evidence>
<comment type="subcellular location">
    <subcellularLocation>
        <location evidence="2">Endoplasmic reticulum lumen</location>
    </subcellularLocation>
</comment>
<dbReference type="PANTHER" id="PTHR18929:SF240">
    <property type="entry name" value="PROTEIN DISULFIDE-ISOMERASE"/>
    <property type="match status" value="1"/>
</dbReference>
<evidence type="ECO:0000256" key="2">
    <source>
        <dbReference type="ARBA" id="ARBA00004319"/>
    </source>
</evidence>
<keyword evidence="5 13" id="KW-0732">Signal</keyword>
<evidence type="ECO:0000259" key="16">
    <source>
        <dbReference type="PROSITE" id="PS51352"/>
    </source>
</evidence>
<comment type="similarity">
    <text evidence="3 12">Belongs to the protein disulfide isomerase family.</text>
</comment>
<feature type="signal peptide" evidence="13">
    <location>
        <begin position="1"/>
        <end position="18"/>
    </location>
</feature>
<dbReference type="FunFam" id="3.40.30.10:FF:000023">
    <property type="entry name" value="Protein disulfide-isomerase"/>
    <property type="match status" value="1"/>
</dbReference>
<dbReference type="SUPFAM" id="SSF57850">
    <property type="entry name" value="RING/U-box"/>
    <property type="match status" value="1"/>
</dbReference>
<dbReference type="SUPFAM" id="SSF52833">
    <property type="entry name" value="Thioredoxin-like"/>
    <property type="match status" value="4"/>
</dbReference>
<dbReference type="NCBIfam" id="TIGR01130">
    <property type="entry name" value="ER_PDI_fam"/>
    <property type="match status" value="1"/>
</dbReference>
<keyword evidence="6" id="KW-0677">Repeat</keyword>
<protein>
    <recommendedName>
        <fullName evidence="4 13">Protein disulfide-isomerase</fullName>
        <ecNumber evidence="4 13">5.3.4.1</ecNumber>
    </recommendedName>
</protein>
<evidence type="ECO:0000256" key="6">
    <source>
        <dbReference type="ARBA" id="ARBA00022737"/>
    </source>
</evidence>
<evidence type="ECO:0000256" key="12">
    <source>
        <dbReference type="RuleBase" id="RU004208"/>
    </source>
</evidence>